<organism evidence="3 4">
    <name type="scientific">Panagrolaimus davidi</name>
    <dbReference type="NCBI Taxonomy" id="227884"/>
    <lineage>
        <taxon>Eukaryota</taxon>
        <taxon>Metazoa</taxon>
        <taxon>Ecdysozoa</taxon>
        <taxon>Nematoda</taxon>
        <taxon>Chromadorea</taxon>
        <taxon>Rhabditida</taxon>
        <taxon>Tylenchina</taxon>
        <taxon>Panagrolaimomorpha</taxon>
        <taxon>Panagrolaimoidea</taxon>
        <taxon>Panagrolaimidae</taxon>
        <taxon>Panagrolaimus</taxon>
    </lineage>
</organism>
<dbReference type="Proteomes" id="UP000887578">
    <property type="component" value="Unplaced"/>
</dbReference>
<feature type="domain" description="Hint" evidence="2">
    <location>
        <begin position="1"/>
        <end position="95"/>
    </location>
</feature>
<accession>A0A914PG12</accession>
<dbReference type="InterPro" id="IPR036844">
    <property type="entry name" value="Hint_dom_sf"/>
</dbReference>
<dbReference type="WBParaSite" id="PDA_v2.g1452.t1">
    <property type="protein sequence ID" value="PDA_v2.g1452.t1"/>
    <property type="gene ID" value="PDA_v2.g1452"/>
</dbReference>
<dbReference type="PANTHER" id="PTHR46706">
    <property type="entry name" value="PROTEIN QUA-1-RELATED"/>
    <property type="match status" value="1"/>
</dbReference>
<dbReference type="Pfam" id="PF01079">
    <property type="entry name" value="Hint"/>
    <property type="match status" value="1"/>
</dbReference>
<keyword evidence="3" id="KW-1185">Reference proteome</keyword>
<dbReference type="InterPro" id="IPR052140">
    <property type="entry name" value="Dev_Signal_Hedgehog-like"/>
</dbReference>
<name>A0A914PG12_9BILA</name>
<evidence type="ECO:0000259" key="2">
    <source>
        <dbReference type="SMART" id="SM00306"/>
    </source>
</evidence>
<dbReference type="CDD" id="cd00081">
    <property type="entry name" value="Hint"/>
    <property type="match status" value="1"/>
</dbReference>
<proteinExistence type="predicted"/>
<dbReference type="GO" id="GO:0016540">
    <property type="term" value="P:protein autoprocessing"/>
    <property type="evidence" value="ECO:0007669"/>
    <property type="project" value="InterPro"/>
</dbReference>
<sequence length="105" mass="11887">MTVQTPSGLKRMDELEIGDMILSIEQSMISFTPVVMFLHNEPKEVAVFKEIETADNRKLKLTDFHLIYVTSCKPEPLKLIHAKDVTVGQCVHIVDDSQQSLKSTE</sequence>
<dbReference type="SUPFAM" id="SSF51294">
    <property type="entry name" value="Hedgehog/intein (Hint) domain"/>
    <property type="match status" value="1"/>
</dbReference>
<evidence type="ECO:0000313" key="4">
    <source>
        <dbReference type="WBParaSite" id="PDA_v2.g1452.t1"/>
    </source>
</evidence>
<dbReference type="InterPro" id="IPR003587">
    <property type="entry name" value="Hint_dom_N"/>
</dbReference>
<evidence type="ECO:0000256" key="1">
    <source>
        <dbReference type="ARBA" id="ARBA00022473"/>
    </source>
</evidence>
<reference evidence="4" key="1">
    <citation type="submission" date="2022-11" db="UniProtKB">
        <authorList>
            <consortium name="WormBaseParasite"/>
        </authorList>
    </citation>
    <scope>IDENTIFICATION</scope>
</reference>
<dbReference type="AlphaFoldDB" id="A0A914PG12"/>
<dbReference type="SMART" id="SM00306">
    <property type="entry name" value="HintN"/>
    <property type="match status" value="1"/>
</dbReference>
<protein>
    <submittedName>
        <fullName evidence="4">Hint domain-containing protein</fullName>
    </submittedName>
</protein>
<evidence type="ECO:0000313" key="3">
    <source>
        <dbReference type="Proteomes" id="UP000887578"/>
    </source>
</evidence>
<dbReference type="InterPro" id="IPR001767">
    <property type="entry name" value="Hedgehog_Hint"/>
</dbReference>
<keyword evidence="1" id="KW-0217">Developmental protein</keyword>
<dbReference type="PANTHER" id="PTHR46706:SF12">
    <property type="entry name" value="PROTEIN QUA-1-RELATED"/>
    <property type="match status" value="1"/>
</dbReference>
<dbReference type="Gene3D" id="2.170.16.10">
    <property type="entry name" value="Hedgehog/Intein (Hint) domain"/>
    <property type="match status" value="1"/>
</dbReference>